<feature type="domain" description="DUF4142" evidence="2">
    <location>
        <begin position="27"/>
        <end position="163"/>
    </location>
</feature>
<protein>
    <recommendedName>
        <fullName evidence="2">DUF4142 domain-containing protein</fullName>
    </recommendedName>
</protein>
<dbReference type="PANTHER" id="PTHR38593">
    <property type="entry name" value="BLR2558 PROTEIN"/>
    <property type="match status" value="1"/>
</dbReference>
<dbReference type="AlphaFoldDB" id="A0A5C1AJW5"/>
<dbReference type="PANTHER" id="PTHR38593:SF1">
    <property type="entry name" value="BLR2558 PROTEIN"/>
    <property type="match status" value="1"/>
</dbReference>
<dbReference type="Pfam" id="PF13628">
    <property type="entry name" value="DUF4142"/>
    <property type="match status" value="1"/>
</dbReference>
<sequence length="166" mass="18235">MQMRHAIVGIGLLLLAGTAVAADKPFDDAAFIKKAVSGGMLEVRLGELAEKMGQSDGVKKFGAKMVTDHTTANLKLLEIAKAAKVTVPDKLMDEHQKTADHFKAMKAGAEFDKHYVDDMVKDHEEDIAEFEKASKEATNPDLKAFAAKTLPTLKEHHEMVKKLQHK</sequence>
<dbReference type="InterPro" id="IPR012347">
    <property type="entry name" value="Ferritin-like"/>
</dbReference>
<reference evidence="4" key="1">
    <citation type="submission" date="2019-08" db="EMBL/GenBank/DDBJ databases">
        <title>Limnoglobus roseus gen. nov., sp. nov., a novel freshwater planctomycete with a giant genome from the family Gemmataceae.</title>
        <authorList>
            <person name="Kulichevskaya I.S."/>
            <person name="Naumoff D.G."/>
            <person name="Miroshnikov K."/>
            <person name="Ivanova A."/>
            <person name="Philippov D.A."/>
            <person name="Hakobyan A."/>
            <person name="Rijpstra I.C."/>
            <person name="Sinninghe Damste J.S."/>
            <person name="Liesack W."/>
            <person name="Dedysh S.N."/>
        </authorList>
    </citation>
    <scope>NUCLEOTIDE SEQUENCE [LARGE SCALE GENOMIC DNA]</scope>
    <source>
        <strain evidence="4">PX52</strain>
    </source>
</reference>
<dbReference type="Proteomes" id="UP000324974">
    <property type="component" value="Chromosome"/>
</dbReference>
<dbReference type="EMBL" id="CP042425">
    <property type="protein sequence ID" value="QEL19160.1"/>
    <property type="molecule type" value="Genomic_DNA"/>
</dbReference>
<organism evidence="3 4">
    <name type="scientific">Limnoglobus roseus</name>
    <dbReference type="NCBI Taxonomy" id="2598579"/>
    <lineage>
        <taxon>Bacteria</taxon>
        <taxon>Pseudomonadati</taxon>
        <taxon>Planctomycetota</taxon>
        <taxon>Planctomycetia</taxon>
        <taxon>Gemmatales</taxon>
        <taxon>Gemmataceae</taxon>
        <taxon>Limnoglobus</taxon>
    </lineage>
</organism>
<evidence type="ECO:0000313" key="4">
    <source>
        <dbReference type="Proteomes" id="UP000324974"/>
    </source>
</evidence>
<dbReference type="RefSeq" id="WP_168219299.1">
    <property type="nucleotide sequence ID" value="NZ_CP042425.1"/>
</dbReference>
<evidence type="ECO:0000313" key="3">
    <source>
        <dbReference type="EMBL" id="QEL19160.1"/>
    </source>
</evidence>
<evidence type="ECO:0000259" key="2">
    <source>
        <dbReference type="Pfam" id="PF13628"/>
    </source>
</evidence>
<keyword evidence="1" id="KW-0732">Signal</keyword>
<feature type="signal peptide" evidence="1">
    <location>
        <begin position="1"/>
        <end position="21"/>
    </location>
</feature>
<evidence type="ECO:0000256" key="1">
    <source>
        <dbReference type="SAM" id="SignalP"/>
    </source>
</evidence>
<keyword evidence="4" id="KW-1185">Reference proteome</keyword>
<proteinExistence type="predicted"/>
<feature type="chain" id="PRO_5022724064" description="DUF4142 domain-containing protein" evidence="1">
    <location>
        <begin position="22"/>
        <end position="166"/>
    </location>
</feature>
<dbReference type="Gene3D" id="1.20.1260.10">
    <property type="match status" value="1"/>
</dbReference>
<name>A0A5C1AJW5_9BACT</name>
<gene>
    <name evidence="3" type="ORF">PX52LOC_06218</name>
</gene>
<dbReference type="KEGG" id="lrs:PX52LOC_06218"/>
<accession>A0A5C1AJW5</accession>
<dbReference type="InterPro" id="IPR025419">
    <property type="entry name" value="DUF4142"/>
</dbReference>